<evidence type="ECO:0000313" key="3">
    <source>
        <dbReference type="Proteomes" id="UP001229421"/>
    </source>
</evidence>
<protein>
    <submittedName>
        <fullName evidence="2">Uncharacterized protein</fullName>
    </submittedName>
</protein>
<keyword evidence="1" id="KW-0812">Transmembrane</keyword>
<accession>A0AAD8L220</accession>
<dbReference type="EMBL" id="JAUHHV010000003">
    <property type="protein sequence ID" value="KAK1430527.1"/>
    <property type="molecule type" value="Genomic_DNA"/>
</dbReference>
<dbReference type="AlphaFoldDB" id="A0AAD8L220"/>
<gene>
    <name evidence="2" type="ORF">QVD17_13335</name>
</gene>
<reference evidence="2" key="1">
    <citation type="journal article" date="2023" name="bioRxiv">
        <title>Improved chromosome-level genome assembly for marigold (Tagetes erecta).</title>
        <authorList>
            <person name="Jiang F."/>
            <person name="Yuan L."/>
            <person name="Wang S."/>
            <person name="Wang H."/>
            <person name="Xu D."/>
            <person name="Wang A."/>
            <person name="Fan W."/>
        </authorList>
    </citation>
    <scope>NUCLEOTIDE SEQUENCE</scope>
    <source>
        <strain evidence="2">WSJ</strain>
        <tissue evidence="2">Leaf</tissue>
    </source>
</reference>
<organism evidence="2 3">
    <name type="scientific">Tagetes erecta</name>
    <name type="common">African marigold</name>
    <dbReference type="NCBI Taxonomy" id="13708"/>
    <lineage>
        <taxon>Eukaryota</taxon>
        <taxon>Viridiplantae</taxon>
        <taxon>Streptophyta</taxon>
        <taxon>Embryophyta</taxon>
        <taxon>Tracheophyta</taxon>
        <taxon>Spermatophyta</taxon>
        <taxon>Magnoliopsida</taxon>
        <taxon>eudicotyledons</taxon>
        <taxon>Gunneridae</taxon>
        <taxon>Pentapetalae</taxon>
        <taxon>asterids</taxon>
        <taxon>campanulids</taxon>
        <taxon>Asterales</taxon>
        <taxon>Asteraceae</taxon>
        <taxon>Asteroideae</taxon>
        <taxon>Heliantheae alliance</taxon>
        <taxon>Tageteae</taxon>
        <taxon>Tagetes</taxon>
    </lineage>
</organism>
<keyword evidence="1" id="KW-1133">Transmembrane helix</keyword>
<comment type="caution">
    <text evidence="2">The sequence shown here is derived from an EMBL/GenBank/DDBJ whole genome shotgun (WGS) entry which is preliminary data.</text>
</comment>
<evidence type="ECO:0000313" key="2">
    <source>
        <dbReference type="EMBL" id="KAK1430527.1"/>
    </source>
</evidence>
<feature type="transmembrane region" description="Helical" evidence="1">
    <location>
        <begin position="66"/>
        <end position="90"/>
    </location>
</feature>
<evidence type="ECO:0000256" key="1">
    <source>
        <dbReference type="SAM" id="Phobius"/>
    </source>
</evidence>
<dbReference type="Proteomes" id="UP001229421">
    <property type="component" value="Unassembled WGS sequence"/>
</dbReference>
<feature type="transmembrane region" description="Helical" evidence="1">
    <location>
        <begin position="111"/>
        <end position="137"/>
    </location>
</feature>
<keyword evidence="3" id="KW-1185">Reference proteome</keyword>
<proteinExistence type="predicted"/>
<keyword evidence="1" id="KW-0472">Membrane</keyword>
<sequence length="168" mass="18347">MTRSASTANIGNIIPVSTIDNIPQTNFFTTAYLLIFFQCVSFITAIRGCTLTPLCHFWTKYYPRVAVAFGAEAVFIPPSSTLTFIINALLAFVKIKSQSLLGFPFQTHPRLIMFSVTSLLVYGFASAVEFVVSAAGFDPTSVYVLVSRLGRIGSLCALVVSLASLFYF</sequence>
<feature type="transmembrane region" description="Helical" evidence="1">
    <location>
        <begin position="149"/>
        <end position="167"/>
    </location>
</feature>
<name>A0AAD8L220_TARER</name>
<feature type="transmembrane region" description="Helical" evidence="1">
    <location>
        <begin position="27"/>
        <end position="46"/>
    </location>
</feature>